<evidence type="ECO:0000313" key="1">
    <source>
        <dbReference type="EMBL" id="SCB82966.1"/>
    </source>
</evidence>
<dbReference type="RefSeq" id="WP_092461532.1">
    <property type="nucleotide sequence ID" value="NZ_BJEE01000001.1"/>
</dbReference>
<protein>
    <recommendedName>
        <fullName evidence="3">Phospholipid-binding protein, PBP family</fullName>
    </recommendedName>
</protein>
<dbReference type="EMBL" id="FMAO01000002">
    <property type="protein sequence ID" value="SCB82966.1"/>
    <property type="molecule type" value="Genomic_DNA"/>
</dbReference>
<dbReference type="SUPFAM" id="SSF49777">
    <property type="entry name" value="PEBP-like"/>
    <property type="match status" value="1"/>
</dbReference>
<gene>
    <name evidence="1" type="ORF">GA0061074_10268</name>
</gene>
<name>A0A1C3ZL39_9LACO</name>
<dbReference type="NCBIfam" id="TIGR00481">
    <property type="entry name" value="YbhB/YbcL family Raf kinase inhibitor-like protein"/>
    <property type="match status" value="1"/>
</dbReference>
<accession>A0A1C3ZL39</accession>
<organism evidence="1 2">
    <name type="scientific">Weissella bombi</name>
    <dbReference type="NCBI Taxonomy" id="1505725"/>
    <lineage>
        <taxon>Bacteria</taxon>
        <taxon>Bacillati</taxon>
        <taxon>Bacillota</taxon>
        <taxon>Bacilli</taxon>
        <taxon>Lactobacillales</taxon>
        <taxon>Lactobacillaceae</taxon>
        <taxon>Weissella</taxon>
    </lineage>
</organism>
<sequence>MKINVSLDDNNFLPDKYAKFAPAENRLNDTPVTNFPITVDEVPDGTQSLAVVFVDYDSVPVAGFVWIHWLAANLPVADIPEDLVHSDVSYTHGTNSKYAQYRQDNPALTQNYVGPTPPDKTHDYTLKVLAVDTQLDLDDGYFLNDFRRAVKGHVLASASVELPARSN</sequence>
<dbReference type="AlphaFoldDB" id="A0A1C3ZL39"/>
<dbReference type="CDD" id="cd00865">
    <property type="entry name" value="PEBP_bact_arch"/>
    <property type="match status" value="1"/>
</dbReference>
<dbReference type="InterPro" id="IPR036610">
    <property type="entry name" value="PEBP-like_sf"/>
</dbReference>
<dbReference type="Gene3D" id="3.90.280.10">
    <property type="entry name" value="PEBP-like"/>
    <property type="match status" value="1"/>
</dbReference>
<dbReference type="InterPro" id="IPR005247">
    <property type="entry name" value="YbhB_YbcL/LppC-like"/>
</dbReference>
<evidence type="ECO:0000313" key="2">
    <source>
        <dbReference type="Proteomes" id="UP000199268"/>
    </source>
</evidence>
<reference evidence="2" key="1">
    <citation type="submission" date="2016-08" db="EMBL/GenBank/DDBJ databases">
        <authorList>
            <person name="Varghese N."/>
            <person name="Submissions Spin"/>
        </authorList>
    </citation>
    <scope>NUCLEOTIDE SEQUENCE [LARGE SCALE GENOMIC DNA]</scope>
    <source>
        <strain evidence="2">R-53094</strain>
    </source>
</reference>
<proteinExistence type="predicted"/>
<dbReference type="Proteomes" id="UP000199268">
    <property type="component" value="Unassembled WGS sequence"/>
</dbReference>
<dbReference type="STRING" id="1505725.GA0061074_10268"/>
<dbReference type="Pfam" id="PF01161">
    <property type="entry name" value="PBP"/>
    <property type="match status" value="1"/>
</dbReference>
<evidence type="ECO:0008006" key="3">
    <source>
        <dbReference type="Google" id="ProtNLM"/>
    </source>
</evidence>
<dbReference type="InterPro" id="IPR008914">
    <property type="entry name" value="PEBP"/>
</dbReference>
<dbReference type="OrthoDB" id="9797506at2"/>
<keyword evidence="2" id="KW-1185">Reference proteome</keyword>